<name>A0ABV3GZU6_9ACTN</name>
<gene>
    <name evidence="2" type="ORF">AB0K40_09860</name>
</gene>
<proteinExistence type="predicted"/>
<organism evidence="2 3">
    <name type="scientific">Nonomuraea bangladeshensis</name>
    <dbReference type="NCBI Taxonomy" id="404385"/>
    <lineage>
        <taxon>Bacteria</taxon>
        <taxon>Bacillati</taxon>
        <taxon>Actinomycetota</taxon>
        <taxon>Actinomycetes</taxon>
        <taxon>Streptosporangiales</taxon>
        <taxon>Streptosporangiaceae</taxon>
        <taxon>Nonomuraea</taxon>
    </lineage>
</organism>
<feature type="transmembrane region" description="Helical" evidence="1">
    <location>
        <begin position="38"/>
        <end position="58"/>
    </location>
</feature>
<sequence length="713" mass="77759">MTPVEPRVRLIRLGYLGTSLAPLPAAAVAAASGTAPPALVGGVAAVISCSYLLQYRAYRVLNRYLALNRLMWELALTGLGIVAAWLTGGWLVELWQSRPELAGGEFWQALAIVVLLQVVSHLAYAKRLGLMVSLLAGPMRLLTDKGYFLFWAGGLLHPDPGLLRLAGWLAVLQLPLSWTMARGAASPHWLARVNDAHVLMDAPPPQRERIVAAWLADSVLRRGGPDLSFVHTLLGQAQQSVVRTENVVLRLMNLDATASRPGETALEWIDAAADLLERARRALGPAAERPAARRALDLAEAHAAEARAEVRFVLGQGEEALASWRQAYELWDRHGLRELRARHFVSLVKGLDDGQLMQVVDPRDAVAELTRLIADPGLTPLSRRHAMLASSVCHTALDRPDEAAELAAAGRRIRVRRTDMRAHIRQSVAAGQRPTMVPAQRQSDLALILATSTVIVRDAYGSTELLFLSTRFWPESRAKDLIVKGMRQWRAGRADAAESALREAAGLLRDTGQVAFAYWVMLQLGRAQYVRAPARAHRSLMEALDLRELLRDQVLDTRLRMTAGGSAEGLYAAIVRLLIGGDTASGSADSSAGDSGEWPPRRTATAFELVERGRSRSMLELLGQNLPAPAGPEHAELVRAEEAAMRGLADCQAAIAAGAPGEEAIVRLRAARGELREVLDRLAAVDGRGAEYAQLRRGDPRSYDEIRRMLEPR</sequence>
<feature type="transmembrane region" description="Helical" evidence="1">
    <location>
        <begin position="106"/>
        <end position="125"/>
    </location>
</feature>
<keyword evidence="1" id="KW-0472">Membrane</keyword>
<feature type="transmembrane region" description="Helical" evidence="1">
    <location>
        <begin position="70"/>
        <end position="91"/>
    </location>
</feature>
<evidence type="ECO:0000313" key="2">
    <source>
        <dbReference type="EMBL" id="MEV4285797.1"/>
    </source>
</evidence>
<dbReference type="RefSeq" id="WP_364446948.1">
    <property type="nucleotide sequence ID" value="NZ_JBFARM010000003.1"/>
</dbReference>
<keyword evidence="1" id="KW-0812">Transmembrane</keyword>
<keyword evidence="3" id="KW-1185">Reference proteome</keyword>
<protein>
    <submittedName>
        <fullName evidence="2">Uncharacterized protein</fullName>
    </submittedName>
</protein>
<feature type="transmembrane region" description="Helical" evidence="1">
    <location>
        <begin position="12"/>
        <end position="32"/>
    </location>
</feature>
<dbReference type="EMBL" id="JBFARM010000003">
    <property type="protein sequence ID" value="MEV4285797.1"/>
    <property type="molecule type" value="Genomic_DNA"/>
</dbReference>
<accession>A0ABV3GZU6</accession>
<evidence type="ECO:0000313" key="3">
    <source>
        <dbReference type="Proteomes" id="UP001552427"/>
    </source>
</evidence>
<keyword evidence="1" id="KW-1133">Transmembrane helix</keyword>
<comment type="caution">
    <text evidence="2">The sequence shown here is derived from an EMBL/GenBank/DDBJ whole genome shotgun (WGS) entry which is preliminary data.</text>
</comment>
<dbReference type="Proteomes" id="UP001552427">
    <property type="component" value="Unassembled WGS sequence"/>
</dbReference>
<evidence type="ECO:0000256" key="1">
    <source>
        <dbReference type="SAM" id="Phobius"/>
    </source>
</evidence>
<reference evidence="2 3" key="1">
    <citation type="submission" date="2024-06" db="EMBL/GenBank/DDBJ databases">
        <title>The Natural Products Discovery Center: Release of the First 8490 Sequenced Strains for Exploring Actinobacteria Biosynthetic Diversity.</title>
        <authorList>
            <person name="Kalkreuter E."/>
            <person name="Kautsar S.A."/>
            <person name="Yang D."/>
            <person name="Bader C.D."/>
            <person name="Teijaro C.N."/>
            <person name="Fluegel L."/>
            <person name="Davis C.M."/>
            <person name="Simpson J.R."/>
            <person name="Lauterbach L."/>
            <person name="Steele A.D."/>
            <person name="Gui C."/>
            <person name="Meng S."/>
            <person name="Li G."/>
            <person name="Viehrig K."/>
            <person name="Ye F."/>
            <person name="Su P."/>
            <person name="Kiefer A.F."/>
            <person name="Nichols A."/>
            <person name="Cepeda A.J."/>
            <person name="Yan W."/>
            <person name="Fan B."/>
            <person name="Jiang Y."/>
            <person name="Adhikari A."/>
            <person name="Zheng C.-J."/>
            <person name="Schuster L."/>
            <person name="Cowan T.M."/>
            <person name="Smanski M.J."/>
            <person name="Chevrette M.G."/>
            <person name="De Carvalho L.P.S."/>
            <person name="Shen B."/>
        </authorList>
    </citation>
    <scope>NUCLEOTIDE SEQUENCE [LARGE SCALE GENOMIC DNA]</scope>
    <source>
        <strain evidence="2 3">NPDC049574</strain>
    </source>
</reference>